<dbReference type="EMBL" id="JACXZS010000006">
    <property type="protein sequence ID" value="MBD3942240.1"/>
    <property type="molecule type" value="Genomic_DNA"/>
</dbReference>
<sequence length="129" mass="14049">MILLDTNALLWLYRDAADLGPAARHAIDTSGRVHYSSASILEITVKNLLGRIELPGGAAYPRVFDESGLVELPFTSRHAAALAAFPALARHDPFDRMLLAQAKVESLDLLTSDAVLLGLGETWVRDARR</sequence>
<proteinExistence type="predicted"/>
<evidence type="ECO:0000256" key="4">
    <source>
        <dbReference type="ARBA" id="ARBA00022842"/>
    </source>
</evidence>
<name>A0ABR8NNK0_9MICO</name>
<keyword evidence="4" id="KW-0460">Magnesium</keyword>
<keyword evidence="2" id="KW-0479">Metal-binding</keyword>
<dbReference type="InterPro" id="IPR029060">
    <property type="entry name" value="PIN-like_dom_sf"/>
</dbReference>
<dbReference type="InterPro" id="IPR041705">
    <property type="entry name" value="PIN_Sll0205"/>
</dbReference>
<dbReference type="RefSeq" id="WP_191171862.1">
    <property type="nucleotide sequence ID" value="NZ_JACXZS010000006.1"/>
</dbReference>
<keyword evidence="3" id="KW-0378">Hydrolase</keyword>
<dbReference type="InterPro" id="IPR052919">
    <property type="entry name" value="TA_system_RNase"/>
</dbReference>
<comment type="caution">
    <text evidence="6">The sequence shown here is derived from an EMBL/GenBank/DDBJ whole genome shotgun (WGS) entry which is preliminary data.</text>
</comment>
<evidence type="ECO:0000256" key="3">
    <source>
        <dbReference type="ARBA" id="ARBA00022801"/>
    </source>
</evidence>
<dbReference type="PANTHER" id="PTHR36173">
    <property type="entry name" value="RIBONUCLEASE VAPC16-RELATED"/>
    <property type="match status" value="1"/>
</dbReference>
<accession>A0ABR8NNK0</accession>
<dbReference type="Pfam" id="PF01850">
    <property type="entry name" value="PIN"/>
    <property type="match status" value="1"/>
</dbReference>
<keyword evidence="7" id="KW-1185">Reference proteome</keyword>
<gene>
    <name evidence="6" type="ORF">IF188_11085</name>
</gene>
<feature type="domain" description="PIN" evidence="5">
    <location>
        <begin position="2"/>
        <end position="114"/>
    </location>
</feature>
<dbReference type="Gene3D" id="3.40.50.1010">
    <property type="entry name" value="5'-nuclease"/>
    <property type="match status" value="1"/>
</dbReference>
<evidence type="ECO:0000313" key="7">
    <source>
        <dbReference type="Proteomes" id="UP000598426"/>
    </source>
</evidence>
<evidence type="ECO:0000259" key="5">
    <source>
        <dbReference type="Pfam" id="PF01850"/>
    </source>
</evidence>
<organism evidence="6 7">
    <name type="scientific">Microbacterium helvum</name>
    <dbReference type="NCBI Taxonomy" id="2773713"/>
    <lineage>
        <taxon>Bacteria</taxon>
        <taxon>Bacillati</taxon>
        <taxon>Actinomycetota</taxon>
        <taxon>Actinomycetes</taxon>
        <taxon>Micrococcales</taxon>
        <taxon>Microbacteriaceae</taxon>
        <taxon>Microbacterium</taxon>
    </lineage>
</organism>
<evidence type="ECO:0000256" key="1">
    <source>
        <dbReference type="ARBA" id="ARBA00022722"/>
    </source>
</evidence>
<dbReference type="CDD" id="cd09872">
    <property type="entry name" value="PIN_Sll0205-like"/>
    <property type="match status" value="1"/>
</dbReference>
<dbReference type="SUPFAM" id="SSF88723">
    <property type="entry name" value="PIN domain-like"/>
    <property type="match status" value="1"/>
</dbReference>
<dbReference type="InterPro" id="IPR002716">
    <property type="entry name" value="PIN_dom"/>
</dbReference>
<reference evidence="6 7" key="1">
    <citation type="submission" date="2020-09" db="EMBL/GenBank/DDBJ databases">
        <title>Isolation and identification of active actinomycetes.</title>
        <authorList>
            <person name="Li X."/>
        </authorList>
    </citation>
    <scope>NUCLEOTIDE SEQUENCE [LARGE SCALE GENOMIC DNA]</scope>
    <source>
        <strain evidence="6 7">NEAU-LLC</strain>
    </source>
</reference>
<evidence type="ECO:0000313" key="6">
    <source>
        <dbReference type="EMBL" id="MBD3942240.1"/>
    </source>
</evidence>
<dbReference type="Proteomes" id="UP000598426">
    <property type="component" value="Unassembled WGS sequence"/>
</dbReference>
<protein>
    <submittedName>
        <fullName evidence="6">Type II toxin-antitoxin system VapC family toxin</fullName>
    </submittedName>
</protein>
<dbReference type="PANTHER" id="PTHR36173:SF2">
    <property type="entry name" value="RIBONUCLEASE VAPC16"/>
    <property type="match status" value="1"/>
</dbReference>
<evidence type="ECO:0000256" key="2">
    <source>
        <dbReference type="ARBA" id="ARBA00022723"/>
    </source>
</evidence>
<keyword evidence="1" id="KW-0540">Nuclease</keyword>